<sequence length="416" mass="42954">MSEPISDPTSTPDWSLGKCLQWSAGLLAIAAAGIHFGVMGEHAGVSWSHGLFFAFSAWLQLAFAGWILWRPTRSAAIFGVVLNAAIIAVWIVSRAAGIPIGGDGSPEAFGFSDTLCALFEFGAIAACIGLLSPSVAASRISRLVGVVGVSIIGVVAVSLATAAFTPTFVDGQGDGHDHAASANGAGHSHGGATVATPVATNADGFPLFGTTPCEKAGPPASKGQVLDAEGHDHRGPYAQELLTPAERQSLVAEQEQARAVAIKYPTVATAEDAGYRKSTAYVPCIGAHYTNTALAIGFNASTPSELLYDGTAPDSKIIGLSYLVWHPGGAPEGFAGPNDRWHQHTFNGGLCMKGGLVVGGEQLSKAECAQRGGFKVGLQDIWMVHDWVVPGFECSWGVFAGECPELGGKPGGTAWD</sequence>
<dbReference type="EMBL" id="CAEZWM010000016">
    <property type="protein sequence ID" value="CAB4648432.1"/>
    <property type="molecule type" value="Genomic_DNA"/>
</dbReference>
<evidence type="ECO:0000313" key="3">
    <source>
        <dbReference type="EMBL" id="CAB4648432.1"/>
    </source>
</evidence>
<name>A0A6J6KFY4_9ZZZZ</name>
<keyword evidence="2" id="KW-1133">Transmembrane helix</keyword>
<proteinExistence type="predicted"/>
<feature type="transmembrane region" description="Helical" evidence="2">
    <location>
        <begin position="20"/>
        <end position="38"/>
    </location>
</feature>
<feature type="compositionally biased region" description="Low complexity" evidence="1">
    <location>
        <begin position="180"/>
        <end position="192"/>
    </location>
</feature>
<protein>
    <submittedName>
        <fullName evidence="3">Unannotated protein</fullName>
    </submittedName>
</protein>
<reference evidence="3" key="1">
    <citation type="submission" date="2020-05" db="EMBL/GenBank/DDBJ databases">
        <authorList>
            <person name="Chiriac C."/>
            <person name="Salcher M."/>
            <person name="Ghai R."/>
            <person name="Kavagutti S V."/>
        </authorList>
    </citation>
    <scope>NUCLEOTIDE SEQUENCE</scope>
</reference>
<evidence type="ECO:0000256" key="2">
    <source>
        <dbReference type="SAM" id="Phobius"/>
    </source>
</evidence>
<feature type="transmembrane region" description="Helical" evidence="2">
    <location>
        <begin position="76"/>
        <end position="96"/>
    </location>
</feature>
<gene>
    <name evidence="3" type="ORF">UFOPK2242_00251</name>
</gene>
<accession>A0A6J6KFY4</accession>
<keyword evidence="2" id="KW-0812">Transmembrane</keyword>
<organism evidence="3">
    <name type="scientific">freshwater metagenome</name>
    <dbReference type="NCBI Taxonomy" id="449393"/>
    <lineage>
        <taxon>unclassified sequences</taxon>
        <taxon>metagenomes</taxon>
        <taxon>ecological metagenomes</taxon>
    </lineage>
</organism>
<dbReference type="AlphaFoldDB" id="A0A6J6KFY4"/>
<feature type="transmembrane region" description="Helical" evidence="2">
    <location>
        <begin position="143"/>
        <end position="164"/>
    </location>
</feature>
<feature type="transmembrane region" description="Helical" evidence="2">
    <location>
        <begin position="108"/>
        <end position="131"/>
    </location>
</feature>
<evidence type="ECO:0000256" key="1">
    <source>
        <dbReference type="SAM" id="MobiDB-lite"/>
    </source>
</evidence>
<feature type="transmembrane region" description="Helical" evidence="2">
    <location>
        <begin position="50"/>
        <end position="69"/>
    </location>
</feature>
<feature type="region of interest" description="Disordered" evidence="1">
    <location>
        <begin position="175"/>
        <end position="195"/>
    </location>
</feature>
<keyword evidence="2" id="KW-0472">Membrane</keyword>